<dbReference type="Proteomes" id="UP001056120">
    <property type="component" value="Linkage Group LG29"/>
</dbReference>
<organism evidence="1 2">
    <name type="scientific">Smallanthus sonchifolius</name>
    <dbReference type="NCBI Taxonomy" id="185202"/>
    <lineage>
        <taxon>Eukaryota</taxon>
        <taxon>Viridiplantae</taxon>
        <taxon>Streptophyta</taxon>
        <taxon>Embryophyta</taxon>
        <taxon>Tracheophyta</taxon>
        <taxon>Spermatophyta</taxon>
        <taxon>Magnoliopsida</taxon>
        <taxon>eudicotyledons</taxon>
        <taxon>Gunneridae</taxon>
        <taxon>Pentapetalae</taxon>
        <taxon>asterids</taxon>
        <taxon>campanulids</taxon>
        <taxon>Asterales</taxon>
        <taxon>Asteraceae</taxon>
        <taxon>Asteroideae</taxon>
        <taxon>Heliantheae alliance</taxon>
        <taxon>Millerieae</taxon>
        <taxon>Smallanthus</taxon>
    </lineage>
</organism>
<evidence type="ECO:0000313" key="1">
    <source>
        <dbReference type="EMBL" id="KAI3676367.1"/>
    </source>
</evidence>
<keyword evidence="2" id="KW-1185">Reference proteome</keyword>
<gene>
    <name evidence="1" type="ORF">L1987_85973</name>
</gene>
<accession>A0ACB8XXI6</accession>
<protein>
    <submittedName>
        <fullName evidence="1">Uncharacterized protein</fullName>
    </submittedName>
</protein>
<dbReference type="EMBL" id="CM042046">
    <property type="protein sequence ID" value="KAI3676367.1"/>
    <property type="molecule type" value="Genomic_DNA"/>
</dbReference>
<reference evidence="2" key="1">
    <citation type="journal article" date="2022" name="Mol. Ecol. Resour.">
        <title>The genomes of chicory, endive, great burdock and yacon provide insights into Asteraceae palaeo-polyploidization history and plant inulin production.</title>
        <authorList>
            <person name="Fan W."/>
            <person name="Wang S."/>
            <person name="Wang H."/>
            <person name="Wang A."/>
            <person name="Jiang F."/>
            <person name="Liu H."/>
            <person name="Zhao H."/>
            <person name="Xu D."/>
            <person name="Zhang Y."/>
        </authorList>
    </citation>
    <scope>NUCLEOTIDE SEQUENCE [LARGE SCALE GENOMIC DNA]</scope>
    <source>
        <strain evidence="2">cv. Yunnan</strain>
    </source>
</reference>
<evidence type="ECO:0000313" key="2">
    <source>
        <dbReference type="Proteomes" id="UP001056120"/>
    </source>
</evidence>
<reference evidence="1 2" key="2">
    <citation type="journal article" date="2022" name="Mol. Ecol. Resour.">
        <title>The genomes of chicory, endive, great burdock and yacon provide insights into Asteraceae paleo-polyploidization history and plant inulin production.</title>
        <authorList>
            <person name="Fan W."/>
            <person name="Wang S."/>
            <person name="Wang H."/>
            <person name="Wang A."/>
            <person name="Jiang F."/>
            <person name="Liu H."/>
            <person name="Zhao H."/>
            <person name="Xu D."/>
            <person name="Zhang Y."/>
        </authorList>
    </citation>
    <scope>NUCLEOTIDE SEQUENCE [LARGE SCALE GENOMIC DNA]</scope>
    <source>
        <strain evidence="2">cv. Yunnan</strain>
        <tissue evidence="1">Leaves</tissue>
    </source>
</reference>
<comment type="caution">
    <text evidence="1">The sequence shown here is derived from an EMBL/GenBank/DDBJ whole genome shotgun (WGS) entry which is preliminary data.</text>
</comment>
<proteinExistence type="predicted"/>
<name>A0ACB8XXI6_9ASTR</name>
<sequence length="171" mass="19077">MNGSVSDDIFATVADEHDEYGSSVSKSTQVKMGLKADGFTLAWFVLGLLMDGTALRSAEITREKYQIFTPINLPVGVGIGVCVSIGATCVSFDFSFLVHLFVQHTRVYEEKYKELVDVYSCMYVLEMLTHEYQCSTNLQESSIAMDEAELAPVSKYVHGKLFMNDDIEIEN</sequence>